<dbReference type="AlphaFoldDB" id="A0A506QHE1"/>
<organism evidence="1 2">
    <name type="scientific">Pantoea deleyi</name>
    <dbReference type="NCBI Taxonomy" id="470932"/>
    <lineage>
        <taxon>Bacteria</taxon>
        <taxon>Pseudomonadati</taxon>
        <taxon>Pseudomonadota</taxon>
        <taxon>Gammaproteobacteria</taxon>
        <taxon>Enterobacterales</taxon>
        <taxon>Erwiniaceae</taxon>
        <taxon>Pantoea</taxon>
    </lineage>
</organism>
<name>A0A506QHE1_9GAMM</name>
<sequence length="134" mass="15425">LNILSAPFVVGVTPALDEPPVYLERIDYGKVSYMDYDVFWRLVFEKDIFNDAMSILSGQYSDLMNYIQLPKSNSHDEVISLIGRWKKLPPHLKKRFSALYLIENSSHLSKSSICRVLKELKEKGELVLINGKFT</sequence>
<proteinExistence type="predicted"/>
<comment type="caution">
    <text evidence="1">The sequence shown here is derived from an EMBL/GenBank/DDBJ whole genome shotgun (WGS) entry which is preliminary data.</text>
</comment>
<keyword evidence="2" id="KW-1185">Reference proteome</keyword>
<evidence type="ECO:0000313" key="2">
    <source>
        <dbReference type="Proteomes" id="UP000317747"/>
    </source>
</evidence>
<evidence type="ECO:0000313" key="1">
    <source>
        <dbReference type="EMBL" id="TPV45209.1"/>
    </source>
</evidence>
<dbReference type="OrthoDB" id="6629619at2"/>
<accession>A0A506QHE1</accession>
<dbReference type="RefSeq" id="WP_140916967.1">
    <property type="nucleotide sequence ID" value="NZ_VHJA01000047.1"/>
</dbReference>
<feature type="non-terminal residue" evidence="1">
    <location>
        <position position="1"/>
    </location>
</feature>
<protein>
    <submittedName>
        <fullName evidence="1">Transcriptional regulator</fullName>
    </submittedName>
</protein>
<dbReference type="Proteomes" id="UP000317747">
    <property type="component" value="Unassembled WGS sequence"/>
</dbReference>
<reference evidence="1 2" key="1">
    <citation type="submission" date="2019-06" db="EMBL/GenBank/DDBJ databases">
        <title>Taxogenomics and systematics of the genus Pantoea.</title>
        <authorList>
            <person name="Tambong J.T."/>
        </authorList>
    </citation>
    <scope>NUCLEOTIDE SEQUENCE [LARGE SCALE GENOMIC DNA]</scope>
    <source>
        <strain evidence="1 2">LMG 24200</strain>
    </source>
</reference>
<gene>
    <name evidence="1" type="ORF">FJW01_06270</name>
</gene>
<dbReference type="EMBL" id="VHJA01000047">
    <property type="protein sequence ID" value="TPV45209.1"/>
    <property type="molecule type" value="Genomic_DNA"/>
</dbReference>